<gene>
    <name evidence="7" type="ORF">FHS29_005142</name>
</gene>
<evidence type="ECO:0000256" key="4">
    <source>
        <dbReference type="ARBA" id="ARBA00023194"/>
    </source>
</evidence>
<dbReference type="PANTHER" id="PTHR48050:SF13">
    <property type="entry name" value="STEROL 3-BETA-GLUCOSYLTRANSFERASE UGT80A2"/>
    <property type="match status" value="1"/>
</dbReference>
<comment type="similarity">
    <text evidence="1">Belongs to the glycosyltransferase 28 family.</text>
</comment>
<proteinExistence type="inferred from homology"/>
<evidence type="ECO:0000256" key="2">
    <source>
        <dbReference type="ARBA" id="ARBA00022676"/>
    </source>
</evidence>
<dbReference type="PANTHER" id="PTHR48050">
    <property type="entry name" value="STEROL 3-BETA-GLUCOSYLTRANSFERASE"/>
    <property type="match status" value="1"/>
</dbReference>
<dbReference type="Proteomes" id="UP000547510">
    <property type="component" value="Unassembled WGS sequence"/>
</dbReference>
<dbReference type="GO" id="GO:0008194">
    <property type="term" value="F:UDP-glycosyltransferase activity"/>
    <property type="evidence" value="ECO:0007669"/>
    <property type="project" value="InterPro"/>
</dbReference>
<dbReference type="GO" id="GO:0016758">
    <property type="term" value="F:hexosyltransferase activity"/>
    <property type="evidence" value="ECO:0007669"/>
    <property type="project" value="UniProtKB-ARBA"/>
</dbReference>
<organism evidence="7 8">
    <name type="scientific">Saccharothrix tamanrassetensis</name>
    <dbReference type="NCBI Taxonomy" id="1051531"/>
    <lineage>
        <taxon>Bacteria</taxon>
        <taxon>Bacillati</taxon>
        <taxon>Actinomycetota</taxon>
        <taxon>Actinomycetes</taxon>
        <taxon>Pseudonocardiales</taxon>
        <taxon>Pseudonocardiaceae</taxon>
        <taxon>Saccharothrix</taxon>
    </lineage>
</organism>
<keyword evidence="8" id="KW-1185">Reference proteome</keyword>
<dbReference type="EMBL" id="JACHJN010000008">
    <property type="protein sequence ID" value="MBB5958534.1"/>
    <property type="molecule type" value="Genomic_DNA"/>
</dbReference>
<dbReference type="InterPro" id="IPR050426">
    <property type="entry name" value="Glycosyltransferase_28"/>
</dbReference>
<dbReference type="SUPFAM" id="SSF53756">
    <property type="entry name" value="UDP-Glycosyltransferase/glycogen phosphorylase"/>
    <property type="match status" value="1"/>
</dbReference>
<dbReference type="CDD" id="cd03784">
    <property type="entry name" value="GT1_Gtf-like"/>
    <property type="match status" value="1"/>
</dbReference>
<feature type="domain" description="Erythromycin biosynthesis protein CIII-like C-terminal" evidence="5">
    <location>
        <begin position="275"/>
        <end position="416"/>
    </location>
</feature>
<keyword evidence="4" id="KW-0045">Antibiotic biosynthesis</keyword>
<evidence type="ECO:0000259" key="6">
    <source>
        <dbReference type="Pfam" id="PF21036"/>
    </source>
</evidence>
<dbReference type="FunFam" id="3.40.50.2000:FF:000072">
    <property type="entry name" value="Glycosyl transferase"/>
    <property type="match status" value="1"/>
</dbReference>
<evidence type="ECO:0000256" key="1">
    <source>
        <dbReference type="ARBA" id="ARBA00006962"/>
    </source>
</evidence>
<name>A0A841CQA1_9PSEU</name>
<evidence type="ECO:0000256" key="3">
    <source>
        <dbReference type="ARBA" id="ARBA00022679"/>
    </source>
</evidence>
<dbReference type="InterPro" id="IPR030953">
    <property type="entry name" value="Glycosyl_450act"/>
</dbReference>
<keyword evidence="3 7" id="KW-0808">Transferase</keyword>
<evidence type="ECO:0000259" key="5">
    <source>
        <dbReference type="Pfam" id="PF06722"/>
    </source>
</evidence>
<dbReference type="Gene3D" id="3.40.50.2000">
    <property type="entry name" value="Glycogen Phosphorylase B"/>
    <property type="match status" value="2"/>
</dbReference>
<dbReference type="InterPro" id="IPR002213">
    <property type="entry name" value="UDP_glucos_trans"/>
</dbReference>
<dbReference type="InterPro" id="IPR048284">
    <property type="entry name" value="EryCIII-like_N"/>
</dbReference>
<sequence>MRVLFTASPEKTIFLAMVPLAWALRTAGHEVRFAGSPSFTGTITQAGLTAVPVGRDHDPTRRLAAAGVTPEILEETRAGLGAPWDVVEDAADARWDHLLQGYREAVDYAFKPVNFPLIAGLVDFARSWEPDLVVWDSLTYAGPIAAKACGAAHARLLWSVDVFGATRERFLALKAEQPPPRREDPLADWLGGYGRKYGFEFTEDMTTGNFTIDQLPACLRLETGLDLHPVRYVPYGGAATVPKWLWAPPERPRIALTFGTTATDQFAGYALDVQAILEALSDLPVEVVATIAEAEQEKLTSVPDNARLLPYVPLHVLAPTCAAAIHHGGFGTLNTFALHAVPQLVLPYHFDEPVFADRYTAQGAGLGIHAGEATGGRVRDAVLRLLTEPAFRERAVVLRDEMHAMASPNELVPRLEKATAQHRAEG</sequence>
<dbReference type="RefSeq" id="WP_184694561.1">
    <property type="nucleotide sequence ID" value="NZ_JACHJN010000008.1"/>
</dbReference>
<dbReference type="AlphaFoldDB" id="A0A841CQA1"/>
<feature type="domain" description="Erythromycin biosynthesis protein CIII-like N-terminal" evidence="6">
    <location>
        <begin position="22"/>
        <end position="259"/>
    </location>
</feature>
<dbReference type="Pfam" id="PF06722">
    <property type="entry name" value="EryCIII-like_C"/>
    <property type="match status" value="1"/>
</dbReference>
<evidence type="ECO:0000313" key="7">
    <source>
        <dbReference type="EMBL" id="MBB5958534.1"/>
    </source>
</evidence>
<comment type="caution">
    <text evidence="7">The sequence shown here is derived from an EMBL/GenBank/DDBJ whole genome shotgun (WGS) entry which is preliminary data.</text>
</comment>
<accession>A0A841CQA1</accession>
<protein>
    <submittedName>
        <fullName evidence="7">Glycosyltransferase (Activator-dependent family)</fullName>
    </submittedName>
</protein>
<keyword evidence="2" id="KW-0328">Glycosyltransferase</keyword>
<dbReference type="NCBIfam" id="TIGR04516">
    <property type="entry name" value="glycosyl_450act"/>
    <property type="match status" value="1"/>
</dbReference>
<evidence type="ECO:0000313" key="8">
    <source>
        <dbReference type="Proteomes" id="UP000547510"/>
    </source>
</evidence>
<reference evidence="7 8" key="1">
    <citation type="submission" date="2020-08" db="EMBL/GenBank/DDBJ databases">
        <title>Genomic Encyclopedia of Type Strains, Phase III (KMG-III): the genomes of soil and plant-associated and newly described type strains.</title>
        <authorList>
            <person name="Whitman W."/>
        </authorList>
    </citation>
    <scope>NUCLEOTIDE SEQUENCE [LARGE SCALE GENOMIC DNA]</scope>
    <source>
        <strain evidence="7 8">CECT 8640</strain>
    </source>
</reference>
<dbReference type="InterPro" id="IPR010610">
    <property type="entry name" value="EryCIII-like_C"/>
</dbReference>
<dbReference type="GO" id="GO:0017000">
    <property type="term" value="P:antibiotic biosynthetic process"/>
    <property type="evidence" value="ECO:0007669"/>
    <property type="project" value="UniProtKB-KW"/>
</dbReference>
<dbReference type="Pfam" id="PF21036">
    <property type="entry name" value="EryCIII-like_N"/>
    <property type="match status" value="1"/>
</dbReference>